<dbReference type="CDD" id="cd07989">
    <property type="entry name" value="LPLAT_AGPAT-like"/>
    <property type="match status" value="1"/>
</dbReference>
<protein>
    <submittedName>
        <fullName evidence="4">1-acyl-sn-glycerol-3-phosphate acyltransferase</fullName>
    </submittedName>
</protein>
<evidence type="ECO:0000259" key="3">
    <source>
        <dbReference type="SMART" id="SM00563"/>
    </source>
</evidence>
<dbReference type="InterPro" id="IPR002123">
    <property type="entry name" value="Plipid/glycerol_acylTrfase"/>
</dbReference>
<dbReference type="Proteomes" id="UP000662314">
    <property type="component" value="Unassembled WGS sequence"/>
</dbReference>
<evidence type="ECO:0000256" key="1">
    <source>
        <dbReference type="ARBA" id="ARBA00022679"/>
    </source>
</evidence>
<keyword evidence="2 4" id="KW-0012">Acyltransferase</keyword>
<evidence type="ECO:0000313" key="4">
    <source>
        <dbReference type="EMBL" id="MBH8575304.1"/>
    </source>
</evidence>
<keyword evidence="5" id="KW-1185">Reference proteome</keyword>
<name>A0A8J7LJ14_9NOST</name>
<dbReference type="EMBL" id="JAECZA010000123">
    <property type="protein sequence ID" value="MBH8575304.1"/>
    <property type="molecule type" value="Genomic_DNA"/>
</dbReference>
<dbReference type="PANTHER" id="PTHR10434">
    <property type="entry name" value="1-ACYL-SN-GLYCEROL-3-PHOSPHATE ACYLTRANSFERASE"/>
    <property type="match status" value="1"/>
</dbReference>
<organism evidence="4 5">
    <name type="scientific">Dendronalium phyllosphericum CENA369</name>
    <dbReference type="NCBI Taxonomy" id="1725256"/>
    <lineage>
        <taxon>Bacteria</taxon>
        <taxon>Bacillati</taxon>
        <taxon>Cyanobacteriota</taxon>
        <taxon>Cyanophyceae</taxon>
        <taxon>Nostocales</taxon>
        <taxon>Nostocaceae</taxon>
        <taxon>Dendronalium</taxon>
        <taxon>Dendronalium phyllosphericum</taxon>
    </lineage>
</organism>
<dbReference type="Pfam" id="PF01553">
    <property type="entry name" value="Acyltransferase"/>
    <property type="match status" value="1"/>
</dbReference>
<accession>A0A8J7LJ14</accession>
<dbReference type="GO" id="GO:0003841">
    <property type="term" value="F:1-acylglycerol-3-phosphate O-acyltransferase activity"/>
    <property type="evidence" value="ECO:0007669"/>
    <property type="project" value="TreeGrafter"/>
</dbReference>
<feature type="domain" description="Phospholipid/glycerol acyltransferase" evidence="3">
    <location>
        <begin position="123"/>
        <end position="276"/>
    </location>
</feature>
<dbReference type="SUPFAM" id="SSF69593">
    <property type="entry name" value="Glycerol-3-phosphate (1)-acyltransferase"/>
    <property type="match status" value="2"/>
</dbReference>
<comment type="caution">
    <text evidence="4">The sequence shown here is derived from an EMBL/GenBank/DDBJ whole genome shotgun (WGS) entry which is preliminary data.</text>
</comment>
<dbReference type="SMART" id="SM00563">
    <property type="entry name" value="PlsC"/>
    <property type="match status" value="1"/>
</dbReference>
<dbReference type="AlphaFoldDB" id="A0A8J7LJ14"/>
<keyword evidence="1" id="KW-0808">Transferase</keyword>
<reference evidence="4 5" key="1">
    <citation type="journal article" date="2021" name="Int. J. Syst. Evol. Microbiol.">
        <title>Amazonocrinis nigriterrae gen. nov., sp. nov., Atlanticothrix silvestris gen. nov., sp. nov. and Dendronalium phyllosphericum gen. nov., sp. nov., nostocacean cyanobacteria from Brazilian environments.</title>
        <authorList>
            <person name="Alvarenga D.O."/>
            <person name="Andreote A.P.D."/>
            <person name="Branco L.H.Z."/>
            <person name="Delbaje E."/>
            <person name="Cruz R.B."/>
            <person name="Varani A.M."/>
            <person name="Fiore M.F."/>
        </authorList>
    </citation>
    <scope>NUCLEOTIDE SEQUENCE [LARGE SCALE GENOMIC DNA]</scope>
    <source>
        <strain evidence="4 5">CENA369</strain>
    </source>
</reference>
<dbReference type="PANTHER" id="PTHR10434:SF11">
    <property type="entry name" value="1-ACYL-SN-GLYCEROL-3-PHOSPHATE ACYLTRANSFERASE"/>
    <property type="match status" value="1"/>
</dbReference>
<dbReference type="GO" id="GO:0006654">
    <property type="term" value="P:phosphatidic acid biosynthetic process"/>
    <property type="evidence" value="ECO:0007669"/>
    <property type="project" value="TreeGrafter"/>
</dbReference>
<evidence type="ECO:0000256" key="2">
    <source>
        <dbReference type="ARBA" id="ARBA00023315"/>
    </source>
</evidence>
<proteinExistence type="predicted"/>
<sequence>MKSSSSESFREDLADGVTSQIHTHEKTADLTSSHQQENGTLSETLPCLSAATIKRVQEGVAAASDRAVSHTIESILQRLDAIDRDRPEPRVNASVRRFVLRSLIHILFRVKVEDLDKIPQQPAILAVNHLHHIDPLLLLAEFPTQPYYYILGDARTLYNKRWKRFILRLAGGVIPLERIWKEEVAVVAAAKAGRQDLIDLATTIEQTVRTGKDIQTLRQIDRIVLRILASGDGMVLFPEGKLGNTEGKLHLPLKRGTVIYALRAGVPIVPVILIGTHDLYLRKELTIRVGEPLHFTQTTRPKRQEVDIALEALQKAMLALLPTDYQEPTGVKLLRYFLNHILW</sequence>
<evidence type="ECO:0000313" key="5">
    <source>
        <dbReference type="Proteomes" id="UP000662314"/>
    </source>
</evidence>
<gene>
    <name evidence="4" type="ORF">I8752_20265</name>
</gene>